<accession>A0ABV5GWQ2</accession>
<dbReference type="InterPro" id="IPR026444">
    <property type="entry name" value="Secre_tail"/>
</dbReference>
<proteinExistence type="predicted"/>
<dbReference type="Pfam" id="PF18962">
    <property type="entry name" value="Por_Secre_tail"/>
    <property type="match status" value="1"/>
</dbReference>
<dbReference type="Proteomes" id="UP001589590">
    <property type="component" value="Unassembled WGS sequence"/>
</dbReference>
<comment type="caution">
    <text evidence="4">The sequence shown here is derived from an EMBL/GenBank/DDBJ whole genome shotgun (WGS) entry which is preliminary data.</text>
</comment>
<organism evidence="4 5">
    <name type="scientific">Algibacter miyuki</name>
    <dbReference type="NCBI Taxonomy" id="1306933"/>
    <lineage>
        <taxon>Bacteria</taxon>
        <taxon>Pseudomonadati</taxon>
        <taxon>Bacteroidota</taxon>
        <taxon>Flavobacteriia</taxon>
        <taxon>Flavobacteriales</taxon>
        <taxon>Flavobacteriaceae</taxon>
        <taxon>Algibacter</taxon>
    </lineage>
</organism>
<feature type="domain" description="Secretion system C-terminal sorting" evidence="3">
    <location>
        <begin position="710"/>
        <end position="784"/>
    </location>
</feature>
<keyword evidence="5" id="KW-1185">Reference proteome</keyword>
<sequence>MKHKILLFISLFICITNLTAQQIHQESFEGTSGYTTSVPFQSIGSDHFNRLTATTWNTQGNWGNTVMGNHGSYYIGIEDHDGAVLVTGEQWVKLDPVNISGASDLKVKIRLAAPRSEPGSIRYEVDDYVIVECRIDGAAYAKLGEFRGVPSNGFYHDVNLDGATGFNDDVLMNQNMADITYDLNTILDGSFSGSTIEIRVRFSLEGSHEEVAFDDIRIDGTASACSISALSSGTQTACDSGTNTYTQQVTVTYSTAPASGTLLVNGQSFAITSSPQTVTLVGLESDGNAVDVSASFSEDAACTLMQAGLFTAPANCEPPCNISSIVAGNQSACSGSSNKYAQEVTVTYSYPPASGTLDIAGQSFAITSSPQTVLLTNLDADGNAVDITAAFSADSGCSLVVNGLFTAPASCASACTFTTIVSQGFEAADYTGYTTSTPFFNDGVDTFSRGTDADFTFDITGEEGTNYIGMEDVTGEQWLELDVIDITRVRGMSVKLKLAAPNTIPTRYEETDHVTVEYQLDGAGAYVKIGEFRGIPGGGSFYHDVNLNGVTGTGDDVQMTGTMADIVYDLDNLSGFGVSGTSIKIRVRFSLEDSQEEVAFDDIQLVGMVLDDASFSYDDSSYCENGSDTTPTITGEPGGTFTSTAGLNINGVTGTIDVSESTVGTYDVVYTTTGNCSYSETVSVTIESATVGICSTLDTNDVVLNDQVLLYPNPVTDGFIIINNKSNNVLNKAVVFDILGKEVQVFQLKNSTDNETLSLSNIQSGVYLLKIYSEDSSVTKKLIIN</sequence>
<reference evidence="4 5" key="1">
    <citation type="submission" date="2024-09" db="EMBL/GenBank/DDBJ databases">
        <authorList>
            <person name="Sun Q."/>
            <person name="Mori K."/>
        </authorList>
    </citation>
    <scope>NUCLEOTIDE SEQUENCE [LARGE SCALE GENOMIC DNA]</scope>
    <source>
        <strain evidence="4 5">CECT 8300</strain>
    </source>
</reference>
<keyword evidence="1 2" id="KW-0732">Signal</keyword>
<dbReference type="EMBL" id="JBHMFA010000001">
    <property type="protein sequence ID" value="MFB9104084.1"/>
    <property type="molecule type" value="Genomic_DNA"/>
</dbReference>
<name>A0ABV5GWQ2_9FLAO</name>
<evidence type="ECO:0000313" key="4">
    <source>
        <dbReference type="EMBL" id="MFB9104084.1"/>
    </source>
</evidence>
<evidence type="ECO:0000259" key="3">
    <source>
        <dbReference type="Pfam" id="PF18962"/>
    </source>
</evidence>
<feature type="chain" id="PRO_5047459203" evidence="2">
    <location>
        <begin position="21"/>
        <end position="785"/>
    </location>
</feature>
<evidence type="ECO:0000256" key="1">
    <source>
        <dbReference type="ARBA" id="ARBA00022729"/>
    </source>
</evidence>
<dbReference type="RefSeq" id="WP_290268390.1">
    <property type="nucleotide sequence ID" value="NZ_JAUFQP010000004.1"/>
</dbReference>
<feature type="signal peptide" evidence="2">
    <location>
        <begin position="1"/>
        <end position="20"/>
    </location>
</feature>
<protein>
    <submittedName>
        <fullName evidence="4">T9SS type A sorting domain-containing protein</fullName>
    </submittedName>
</protein>
<dbReference type="NCBIfam" id="TIGR04183">
    <property type="entry name" value="Por_Secre_tail"/>
    <property type="match status" value="1"/>
</dbReference>
<evidence type="ECO:0000256" key="2">
    <source>
        <dbReference type="SAM" id="SignalP"/>
    </source>
</evidence>
<evidence type="ECO:0000313" key="5">
    <source>
        <dbReference type="Proteomes" id="UP001589590"/>
    </source>
</evidence>
<gene>
    <name evidence="4" type="ORF">ACFFU1_04165</name>
</gene>